<reference evidence="2" key="2">
    <citation type="submission" date="2018-02" db="UniProtKB">
        <authorList>
            <consortium name="EnsemblPlants"/>
        </authorList>
    </citation>
    <scope>IDENTIFICATION</scope>
    <source>
        <strain evidence="2">Williams 82</strain>
    </source>
</reference>
<dbReference type="AlphaFoldDB" id="A0A0R0GQP2"/>
<dbReference type="OMA" id="HYANRSH"/>
<dbReference type="EMBL" id="CM000846">
    <property type="protein sequence ID" value="KRH20602.1"/>
    <property type="molecule type" value="Genomic_DNA"/>
</dbReference>
<dbReference type="Gramene" id="KRH20602">
    <property type="protein sequence ID" value="KRH20602"/>
    <property type="gene ID" value="GLYMA_13G188600"/>
</dbReference>
<evidence type="ECO:0000313" key="1">
    <source>
        <dbReference type="EMBL" id="KRH20602.1"/>
    </source>
</evidence>
<reference evidence="1" key="3">
    <citation type="submission" date="2018-07" db="EMBL/GenBank/DDBJ databases">
        <title>WGS assembly of Glycine max.</title>
        <authorList>
            <person name="Schmutz J."/>
            <person name="Cannon S."/>
            <person name="Schlueter J."/>
            <person name="Ma J."/>
            <person name="Mitros T."/>
            <person name="Nelson W."/>
            <person name="Hyten D."/>
            <person name="Song Q."/>
            <person name="Thelen J."/>
            <person name="Cheng J."/>
            <person name="Xu D."/>
            <person name="Hellsten U."/>
            <person name="May G."/>
            <person name="Yu Y."/>
            <person name="Sakurai T."/>
            <person name="Umezawa T."/>
            <person name="Bhattacharyya M."/>
            <person name="Sandhu D."/>
            <person name="Valliyodan B."/>
            <person name="Lindquist E."/>
            <person name="Peto M."/>
            <person name="Grant D."/>
            <person name="Shu S."/>
            <person name="Goodstein D."/>
            <person name="Barry K."/>
            <person name="Futrell-Griggs M."/>
            <person name="Abernathy B."/>
            <person name="Du J."/>
            <person name="Tian Z."/>
            <person name="Zhu L."/>
            <person name="Gill N."/>
            <person name="Joshi T."/>
            <person name="Libault M."/>
            <person name="Sethuraman A."/>
            <person name="Zhang X."/>
            <person name="Shinozaki K."/>
            <person name="Nguyen H."/>
            <person name="Wing R."/>
            <person name="Cregan P."/>
            <person name="Specht J."/>
            <person name="Grimwood J."/>
            <person name="Rokhsar D."/>
            <person name="Stacey G."/>
            <person name="Shoemaker R."/>
            <person name="Jackson S."/>
        </authorList>
    </citation>
    <scope>NUCLEOTIDE SEQUENCE</scope>
    <source>
        <tissue evidence="1">Callus</tissue>
    </source>
</reference>
<dbReference type="Pfam" id="PF14223">
    <property type="entry name" value="Retrotran_gag_2"/>
    <property type="match status" value="1"/>
</dbReference>
<evidence type="ECO:0000313" key="3">
    <source>
        <dbReference type="Proteomes" id="UP000008827"/>
    </source>
</evidence>
<dbReference type="InParanoid" id="A0A0R0GQP2"/>
<name>A0A0R0GQP2_SOYBN</name>
<proteinExistence type="predicted"/>
<dbReference type="EnsemblPlants" id="KRH20602">
    <property type="protein sequence ID" value="KRH20602"/>
    <property type="gene ID" value="GLYMA_13G188600"/>
</dbReference>
<protein>
    <submittedName>
        <fullName evidence="1 2">Uncharacterized protein</fullName>
    </submittedName>
</protein>
<reference evidence="1 2" key="1">
    <citation type="journal article" date="2010" name="Nature">
        <title>Genome sequence of the palaeopolyploid soybean.</title>
        <authorList>
            <person name="Schmutz J."/>
            <person name="Cannon S.B."/>
            <person name="Schlueter J."/>
            <person name="Ma J."/>
            <person name="Mitros T."/>
            <person name="Nelson W."/>
            <person name="Hyten D.L."/>
            <person name="Song Q."/>
            <person name="Thelen J.J."/>
            <person name="Cheng J."/>
            <person name="Xu D."/>
            <person name="Hellsten U."/>
            <person name="May G.D."/>
            <person name="Yu Y."/>
            <person name="Sakurai T."/>
            <person name="Umezawa T."/>
            <person name="Bhattacharyya M.K."/>
            <person name="Sandhu D."/>
            <person name="Valliyodan B."/>
            <person name="Lindquist E."/>
            <person name="Peto M."/>
            <person name="Grant D."/>
            <person name="Shu S."/>
            <person name="Goodstein D."/>
            <person name="Barry K."/>
            <person name="Futrell-Griggs M."/>
            <person name="Abernathy B."/>
            <person name="Du J."/>
            <person name="Tian Z."/>
            <person name="Zhu L."/>
            <person name="Gill N."/>
            <person name="Joshi T."/>
            <person name="Libault M."/>
            <person name="Sethuraman A."/>
            <person name="Zhang X.-C."/>
            <person name="Shinozaki K."/>
            <person name="Nguyen H.T."/>
            <person name="Wing R.A."/>
            <person name="Cregan P."/>
            <person name="Specht J."/>
            <person name="Grimwood J."/>
            <person name="Rokhsar D."/>
            <person name="Stacey G."/>
            <person name="Shoemaker R.C."/>
            <person name="Jackson S.A."/>
        </authorList>
    </citation>
    <scope>NUCLEOTIDE SEQUENCE</scope>
    <source>
        <strain evidence="2">cv. Williams 82</strain>
        <tissue evidence="1">Callus</tissue>
    </source>
</reference>
<dbReference type="PANTHER" id="PTHR47481:SF9">
    <property type="entry name" value="RETROTRANSPOSON GAG DOMAIN-CONTAINING PROTEIN"/>
    <property type="match status" value="1"/>
</dbReference>
<sequence length="110" mass="12220">MMSATSASAWDRLKKYYASRSHTPIMSLKESLDSITKGTLSVTEHLLSIFLLADELSLIGHLVDDLDLLIIGLKGLGPAFHEFSASIRECDSPLFAELFNKLFDRDFSPT</sequence>
<accession>A0A0R0GQP2</accession>
<keyword evidence="3" id="KW-1185">Reference proteome</keyword>
<evidence type="ECO:0000313" key="2">
    <source>
        <dbReference type="EnsemblPlants" id="KRH20602"/>
    </source>
</evidence>
<dbReference type="Proteomes" id="UP000008827">
    <property type="component" value="Chromosome 13"/>
</dbReference>
<dbReference type="PANTHER" id="PTHR47481">
    <property type="match status" value="1"/>
</dbReference>
<gene>
    <name evidence="1" type="ORF">GLYMA_13G188600</name>
</gene>
<organism evidence="1">
    <name type="scientific">Glycine max</name>
    <name type="common">Soybean</name>
    <name type="synonym">Glycine hispida</name>
    <dbReference type="NCBI Taxonomy" id="3847"/>
    <lineage>
        <taxon>Eukaryota</taxon>
        <taxon>Viridiplantae</taxon>
        <taxon>Streptophyta</taxon>
        <taxon>Embryophyta</taxon>
        <taxon>Tracheophyta</taxon>
        <taxon>Spermatophyta</taxon>
        <taxon>Magnoliopsida</taxon>
        <taxon>eudicotyledons</taxon>
        <taxon>Gunneridae</taxon>
        <taxon>Pentapetalae</taxon>
        <taxon>rosids</taxon>
        <taxon>fabids</taxon>
        <taxon>Fabales</taxon>
        <taxon>Fabaceae</taxon>
        <taxon>Papilionoideae</taxon>
        <taxon>50 kb inversion clade</taxon>
        <taxon>NPAAA clade</taxon>
        <taxon>indigoferoid/millettioid clade</taxon>
        <taxon>Phaseoleae</taxon>
        <taxon>Glycine</taxon>
        <taxon>Glycine subgen. Soja</taxon>
    </lineage>
</organism>